<keyword evidence="2" id="KW-1185">Reference proteome</keyword>
<dbReference type="AlphaFoldDB" id="A0A3A4JM02"/>
<evidence type="ECO:0000313" key="2">
    <source>
        <dbReference type="Proteomes" id="UP000266677"/>
    </source>
</evidence>
<comment type="caution">
    <text evidence="1">The sequence shown here is derived from an EMBL/GenBank/DDBJ whole genome shotgun (WGS) entry which is preliminary data.</text>
</comment>
<proteinExistence type="predicted"/>
<dbReference type="EMBL" id="QZFU01000041">
    <property type="protein sequence ID" value="RJO69781.1"/>
    <property type="molecule type" value="Genomic_DNA"/>
</dbReference>
<sequence>MAQALQLRETGANYRQIAQALDISTSTAHSYVEESMKELTREPAESMLSLEISRLDAMLLGIWKKASRGDLQAIDRALKIMERRTKYTGLDQLAAQKMLHDGKDLPAVDVWLDAMLGSATSDPGELGQAA</sequence>
<organism evidence="1 2">
    <name type="scientific">Nocardia panacis</name>
    <dbReference type="NCBI Taxonomy" id="2340916"/>
    <lineage>
        <taxon>Bacteria</taxon>
        <taxon>Bacillati</taxon>
        <taxon>Actinomycetota</taxon>
        <taxon>Actinomycetes</taxon>
        <taxon>Mycobacteriales</taxon>
        <taxon>Nocardiaceae</taxon>
        <taxon>Nocardia</taxon>
    </lineage>
</organism>
<accession>A0A3A4JM02</accession>
<dbReference type="Proteomes" id="UP000266677">
    <property type="component" value="Unassembled WGS sequence"/>
</dbReference>
<reference evidence="1 2" key="1">
    <citation type="submission" date="2018-09" db="EMBL/GenBank/DDBJ databases">
        <title>YIM PH21274 draft genome.</title>
        <authorList>
            <person name="Miao C."/>
        </authorList>
    </citation>
    <scope>NUCLEOTIDE SEQUENCE [LARGE SCALE GENOMIC DNA]</scope>
    <source>
        <strain evidence="1 2">YIM PH 21724</strain>
    </source>
</reference>
<evidence type="ECO:0000313" key="1">
    <source>
        <dbReference type="EMBL" id="RJO69781.1"/>
    </source>
</evidence>
<gene>
    <name evidence="1" type="ORF">D5S18_28175</name>
</gene>
<name>A0A3A4JM02_9NOCA</name>
<dbReference type="Pfam" id="PF13384">
    <property type="entry name" value="HTH_23"/>
    <property type="match status" value="1"/>
</dbReference>
<protein>
    <submittedName>
        <fullName evidence="1">Uncharacterized protein</fullName>
    </submittedName>
</protein>